<dbReference type="Proteomes" id="UP001151760">
    <property type="component" value="Unassembled WGS sequence"/>
</dbReference>
<sequence length="129" mass="14570">MGLMITNNSRKEGRSAFTQHGTWNMEHRSCAIIVFLPQLLKASVSKKCAQDLSSWPGIYIIQVLNQNLIRTSESEYSVEKSESDSHLNLNKWSRSLNLNEIKIVAMGGNALAFREDISKTEEVASVIKW</sequence>
<name>A0ABQ5IU48_9ASTR</name>
<accession>A0ABQ5IU48</accession>
<comment type="caution">
    <text evidence="1">The sequence shown here is derived from an EMBL/GenBank/DDBJ whole genome shotgun (WGS) entry which is preliminary data.</text>
</comment>
<protein>
    <submittedName>
        <fullName evidence="1">Uncharacterized protein</fullName>
    </submittedName>
</protein>
<gene>
    <name evidence="1" type="ORF">Tco_1113954</name>
</gene>
<evidence type="ECO:0000313" key="2">
    <source>
        <dbReference type="Proteomes" id="UP001151760"/>
    </source>
</evidence>
<proteinExistence type="predicted"/>
<reference evidence="1" key="2">
    <citation type="submission" date="2022-01" db="EMBL/GenBank/DDBJ databases">
        <authorList>
            <person name="Yamashiro T."/>
            <person name="Shiraishi A."/>
            <person name="Satake H."/>
            <person name="Nakayama K."/>
        </authorList>
    </citation>
    <scope>NUCLEOTIDE SEQUENCE</scope>
</reference>
<keyword evidence="2" id="KW-1185">Reference proteome</keyword>
<reference evidence="1" key="1">
    <citation type="journal article" date="2022" name="Int. J. Mol. Sci.">
        <title>Draft Genome of Tanacetum Coccineum: Genomic Comparison of Closely Related Tanacetum-Family Plants.</title>
        <authorList>
            <person name="Yamashiro T."/>
            <person name="Shiraishi A."/>
            <person name="Nakayama K."/>
            <person name="Satake H."/>
        </authorList>
    </citation>
    <scope>NUCLEOTIDE SEQUENCE</scope>
</reference>
<dbReference type="EMBL" id="BQNB010021171">
    <property type="protein sequence ID" value="GJU03616.1"/>
    <property type="molecule type" value="Genomic_DNA"/>
</dbReference>
<evidence type="ECO:0000313" key="1">
    <source>
        <dbReference type="EMBL" id="GJU03616.1"/>
    </source>
</evidence>
<organism evidence="1 2">
    <name type="scientific">Tanacetum coccineum</name>
    <dbReference type="NCBI Taxonomy" id="301880"/>
    <lineage>
        <taxon>Eukaryota</taxon>
        <taxon>Viridiplantae</taxon>
        <taxon>Streptophyta</taxon>
        <taxon>Embryophyta</taxon>
        <taxon>Tracheophyta</taxon>
        <taxon>Spermatophyta</taxon>
        <taxon>Magnoliopsida</taxon>
        <taxon>eudicotyledons</taxon>
        <taxon>Gunneridae</taxon>
        <taxon>Pentapetalae</taxon>
        <taxon>asterids</taxon>
        <taxon>campanulids</taxon>
        <taxon>Asterales</taxon>
        <taxon>Asteraceae</taxon>
        <taxon>Asteroideae</taxon>
        <taxon>Anthemideae</taxon>
        <taxon>Anthemidinae</taxon>
        <taxon>Tanacetum</taxon>
    </lineage>
</organism>